<evidence type="ECO:0000313" key="2">
    <source>
        <dbReference type="Proteomes" id="UP000190951"/>
    </source>
</evidence>
<protein>
    <submittedName>
        <fullName evidence="1">2,3,4,5-tetrahydropyridine-2,6-dicarboxylate N-acetyltransferase</fullName>
        <ecNumber evidence="1">2.3.1.89</ecNumber>
    </submittedName>
</protein>
<dbReference type="SUPFAM" id="SSF53335">
    <property type="entry name" value="S-adenosyl-L-methionine-dependent methyltransferases"/>
    <property type="match status" value="1"/>
</dbReference>
<keyword evidence="2" id="KW-1185">Reference proteome</keyword>
<dbReference type="InterPro" id="IPR051159">
    <property type="entry name" value="Hexapeptide_acetyltransf"/>
</dbReference>
<dbReference type="InterPro" id="IPR018357">
    <property type="entry name" value="Hexapep_transf_CS"/>
</dbReference>
<dbReference type="Proteomes" id="UP000190951">
    <property type="component" value="Chromosome"/>
</dbReference>
<sequence>MLKNCSLEEFVKILNVNKNKKLIIFGASKMGEVTLKILKQKNIKVNLIFDNDSNKNNKLLEDVKVVMPYENKENNYIILITSMYYKEISEQLTELGYSKNIFYIRNICNSYNKLADIIEKNNTYVEIDSSSVLMGDFEIIRGELEEKVHLVIGKSSLLYCKISYQSNTGLVEIGDRSYIASNTKLICVDKIHIGNDVLISWDCTIYDNDSHSIDFEYRKNDVLNMLKSLNTTGEVNSNKQWNNVKSKPIIIEDKVWIGFGVTILKGVTIGEGAVIGAGSVVTSDVPPYTVAAGNPARVLRSTNN</sequence>
<dbReference type="EC" id="2.3.1.89" evidence="1"/>
<dbReference type="RefSeq" id="WP_077832676.1">
    <property type="nucleotide sequence ID" value="NZ_CP096983.1"/>
</dbReference>
<keyword evidence="1" id="KW-0012">Acyltransferase</keyword>
<dbReference type="Gene3D" id="3.40.50.720">
    <property type="entry name" value="NAD(P)-binding Rossmann-like Domain"/>
    <property type="match status" value="1"/>
</dbReference>
<dbReference type="InterPro" id="IPR011004">
    <property type="entry name" value="Trimer_LpxA-like_sf"/>
</dbReference>
<keyword evidence="1" id="KW-0808">Transferase</keyword>
<dbReference type="InterPro" id="IPR029063">
    <property type="entry name" value="SAM-dependent_MTases_sf"/>
</dbReference>
<dbReference type="PANTHER" id="PTHR23416:SF78">
    <property type="entry name" value="LIPOPOLYSACCHARIDE BIOSYNTHESIS O-ACETYL TRANSFERASE WBBJ-RELATED"/>
    <property type="match status" value="1"/>
</dbReference>
<dbReference type="PANTHER" id="PTHR23416">
    <property type="entry name" value="SIALIC ACID SYNTHASE-RELATED"/>
    <property type="match status" value="1"/>
</dbReference>
<dbReference type="KEGG" id="crw:CROST_020690"/>
<reference evidence="1 2" key="1">
    <citation type="submission" date="2022-04" db="EMBL/GenBank/DDBJ databases">
        <title>Genome sequence of C. roseum typestrain.</title>
        <authorList>
            <person name="Poehlein A."/>
            <person name="Schoch T."/>
            <person name="Duerre P."/>
            <person name="Daniel R."/>
        </authorList>
    </citation>
    <scope>NUCLEOTIDE SEQUENCE [LARGE SCALE GENOMIC DNA]</scope>
    <source>
        <strain evidence="1 2">DSM 7320</strain>
    </source>
</reference>
<dbReference type="CDD" id="cd04647">
    <property type="entry name" value="LbH_MAT_like"/>
    <property type="match status" value="1"/>
</dbReference>
<dbReference type="InterPro" id="IPR001451">
    <property type="entry name" value="Hexapep"/>
</dbReference>
<dbReference type="AlphaFoldDB" id="A0A1S8L093"/>
<dbReference type="STRING" id="84029.CROST_37250"/>
<dbReference type="Pfam" id="PF00132">
    <property type="entry name" value="Hexapep"/>
    <property type="match status" value="1"/>
</dbReference>
<dbReference type="PROSITE" id="PS00101">
    <property type="entry name" value="HEXAPEP_TRANSFERASES"/>
    <property type="match status" value="1"/>
</dbReference>
<dbReference type="SUPFAM" id="SSF51161">
    <property type="entry name" value="Trimeric LpxA-like enzymes"/>
    <property type="match status" value="1"/>
</dbReference>
<accession>A0A1S8L093</accession>
<organism evidence="1 2">
    <name type="scientific">Clostridium felsineum</name>
    <dbReference type="NCBI Taxonomy" id="36839"/>
    <lineage>
        <taxon>Bacteria</taxon>
        <taxon>Bacillati</taxon>
        <taxon>Bacillota</taxon>
        <taxon>Clostridia</taxon>
        <taxon>Eubacteriales</taxon>
        <taxon>Clostridiaceae</taxon>
        <taxon>Clostridium</taxon>
    </lineage>
</organism>
<name>A0A1S8L093_9CLOT</name>
<dbReference type="EMBL" id="CP096983">
    <property type="protein sequence ID" value="URZ11352.1"/>
    <property type="molecule type" value="Genomic_DNA"/>
</dbReference>
<proteinExistence type="predicted"/>
<dbReference type="Gene3D" id="2.160.10.10">
    <property type="entry name" value="Hexapeptide repeat proteins"/>
    <property type="match status" value="1"/>
</dbReference>
<evidence type="ECO:0000313" key="1">
    <source>
        <dbReference type="EMBL" id="URZ11352.1"/>
    </source>
</evidence>
<dbReference type="GO" id="GO:0047200">
    <property type="term" value="F:tetrahydrodipicolinate N-acetyltransferase activity"/>
    <property type="evidence" value="ECO:0007669"/>
    <property type="project" value="UniProtKB-EC"/>
</dbReference>
<gene>
    <name evidence="1" type="primary">dapH_2</name>
    <name evidence="1" type="ORF">CROST_020690</name>
</gene>